<dbReference type="AlphaFoldDB" id="A0A1V5ZP87"/>
<organism evidence="1">
    <name type="scientific">candidate division CPR1 bacterium ADurb.Bin160</name>
    <dbReference type="NCBI Taxonomy" id="1852826"/>
    <lineage>
        <taxon>Bacteria</taxon>
        <taxon>candidate division CPR1</taxon>
    </lineage>
</organism>
<gene>
    <name evidence="1" type="ORF">BWY04_00469</name>
</gene>
<name>A0A1V5ZP87_9BACT</name>
<protein>
    <submittedName>
        <fullName evidence="1">Uncharacterized protein</fullName>
    </submittedName>
</protein>
<dbReference type="EMBL" id="MWDB01000006">
    <property type="protein sequence ID" value="OQB42110.1"/>
    <property type="molecule type" value="Genomic_DNA"/>
</dbReference>
<sequence>MFCSMFFPEKIDIEKGVVTVKIFDTLKEYKL</sequence>
<reference evidence="1" key="1">
    <citation type="submission" date="2017-02" db="EMBL/GenBank/DDBJ databases">
        <title>Delving into the versatile metabolic prowess of the omnipresent phylum Bacteroidetes.</title>
        <authorList>
            <person name="Nobu M.K."/>
            <person name="Mei R."/>
            <person name="Narihiro T."/>
            <person name="Kuroda K."/>
            <person name="Liu W.-T."/>
        </authorList>
    </citation>
    <scope>NUCLEOTIDE SEQUENCE</scope>
    <source>
        <strain evidence="1">ADurb.Bin160</strain>
    </source>
</reference>
<accession>A0A1V5ZP87</accession>
<dbReference type="Proteomes" id="UP000485621">
    <property type="component" value="Unassembled WGS sequence"/>
</dbReference>
<proteinExistence type="predicted"/>
<evidence type="ECO:0000313" key="1">
    <source>
        <dbReference type="EMBL" id="OQB42110.1"/>
    </source>
</evidence>
<comment type="caution">
    <text evidence="1">The sequence shown here is derived from an EMBL/GenBank/DDBJ whole genome shotgun (WGS) entry which is preliminary data.</text>
</comment>